<dbReference type="GO" id="GO:0080155">
    <property type="term" value="P:regulation of double fertilization forming a zygote and endosperm"/>
    <property type="evidence" value="ECO:0007669"/>
    <property type="project" value="TreeGrafter"/>
</dbReference>
<keyword evidence="1 2" id="KW-0732">Signal</keyword>
<sequence length="145" mass="15496">MQFIRGIIMATILISSLATIFSVPNNVSTTTTTTTTRTADIATTNSTTCKRGTMPTKLAANCWKAMFEVPICMFDIVKAYEGGSVLDIGKPCCRAYVDLTDDCRLEVFQHAKHFKAMEGFCQAVIGAAPIGGGGVKAPPPHHHSG</sequence>
<name>A0AAV2G2Q2_9ROSI</name>
<evidence type="ECO:0000313" key="4">
    <source>
        <dbReference type="EMBL" id="CAL1404552.1"/>
    </source>
</evidence>
<evidence type="ECO:0000313" key="5">
    <source>
        <dbReference type="Proteomes" id="UP001497516"/>
    </source>
</evidence>
<dbReference type="Pfam" id="PF05617">
    <property type="entry name" value="Prolamin_like"/>
    <property type="match status" value="1"/>
</dbReference>
<accession>A0AAV2G2Q2</accession>
<evidence type="ECO:0000256" key="2">
    <source>
        <dbReference type="SAM" id="SignalP"/>
    </source>
</evidence>
<dbReference type="GO" id="GO:2000008">
    <property type="term" value="P:regulation of protein localization to cell surface"/>
    <property type="evidence" value="ECO:0007669"/>
    <property type="project" value="TreeGrafter"/>
</dbReference>
<dbReference type="InterPro" id="IPR008502">
    <property type="entry name" value="Prolamin-like"/>
</dbReference>
<dbReference type="GO" id="GO:0005576">
    <property type="term" value="C:extracellular region"/>
    <property type="evidence" value="ECO:0007669"/>
    <property type="project" value="TreeGrafter"/>
</dbReference>
<evidence type="ECO:0000256" key="1">
    <source>
        <dbReference type="ARBA" id="ARBA00022729"/>
    </source>
</evidence>
<keyword evidence="5" id="KW-1185">Reference proteome</keyword>
<evidence type="ECO:0000259" key="3">
    <source>
        <dbReference type="Pfam" id="PF05617"/>
    </source>
</evidence>
<dbReference type="EMBL" id="OZ034820">
    <property type="protein sequence ID" value="CAL1404552.1"/>
    <property type="molecule type" value="Genomic_DNA"/>
</dbReference>
<dbReference type="GO" id="GO:0031982">
    <property type="term" value="C:vesicle"/>
    <property type="evidence" value="ECO:0007669"/>
    <property type="project" value="TreeGrafter"/>
</dbReference>
<dbReference type="PANTHER" id="PTHR31181:SF51">
    <property type="entry name" value="EGG CELL-SECRETED PROTEIN 1.4"/>
    <property type="match status" value="1"/>
</dbReference>
<protein>
    <recommendedName>
        <fullName evidence="3">Prolamin-like domain-containing protein</fullName>
    </recommendedName>
</protein>
<dbReference type="GO" id="GO:0009567">
    <property type="term" value="P:double fertilization forming a zygote and endosperm"/>
    <property type="evidence" value="ECO:0007669"/>
    <property type="project" value="TreeGrafter"/>
</dbReference>
<dbReference type="AlphaFoldDB" id="A0AAV2G2Q2"/>
<proteinExistence type="predicted"/>
<organism evidence="4 5">
    <name type="scientific">Linum trigynum</name>
    <dbReference type="NCBI Taxonomy" id="586398"/>
    <lineage>
        <taxon>Eukaryota</taxon>
        <taxon>Viridiplantae</taxon>
        <taxon>Streptophyta</taxon>
        <taxon>Embryophyta</taxon>
        <taxon>Tracheophyta</taxon>
        <taxon>Spermatophyta</taxon>
        <taxon>Magnoliopsida</taxon>
        <taxon>eudicotyledons</taxon>
        <taxon>Gunneridae</taxon>
        <taxon>Pentapetalae</taxon>
        <taxon>rosids</taxon>
        <taxon>fabids</taxon>
        <taxon>Malpighiales</taxon>
        <taxon>Linaceae</taxon>
        <taxon>Linum</taxon>
    </lineage>
</organism>
<reference evidence="4 5" key="1">
    <citation type="submission" date="2024-04" db="EMBL/GenBank/DDBJ databases">
        <authorList>
            <person name="Fracassetti M."/>
        </authorList>
    </citation>
    <scope>NUCLEOTIDE SEQUENCE [LARGE SCALE GENOMIC DNA]</scope>
</reference>
<feature type="signal peptide" evidence="2">
    <location>
        <begin position="1"/>
        <end position="18"/>
    </location>
</feature>
<feature type="chain" id="PRO_5043606790" description="Prolamin-like domain-containing protein" evidence="2">
    <location>
        <begin position="19"/>
        <end position="145"/>
    </location>
</feature>
<gene>
    <name evidence="4" type="ORF">LTRI10_LOCUS44398</name>
</gene>
<dbReference type="Proteomes" id="UP001497516">
    <property type="component" value="Chromosome 7"/>
</dbReference>
<feature type="domain" description="Prolamin-like" evidence="3">
    <location>
        <begin position="61"/>
        <end position="110"/>
    </location>
</feature>
<dbReference type="PANTHER" id="PTHR31181">
    <property type="entry name" value="EGG CELL-SECRETED PROTEIN 1.4"/>
    <property type="match status" value="1"/>
</dbReference>